<evidence type="ECO:0008006" key="3">
    <source>
        <dbReference type="Google" id="ProtNLM"/>
    </source>
</evidence>
<name>A0A8D5U7A3_9CREN</name>
<accession>A0A8D5U7A3</accession>
<reference evidence="1 2" key="1">
    <citation type="submission" date="2021-04" db="EMBL/GenBank/DDBJ databases">
        <title>Complete genome sequence of Stygiolobus sp. KN-1.</title>
        <authorList>
            <person name="Nakamura K."/>
            <person name="Sakai H."/>
            <person name="Kurosawa N."/>
        </authorList>
    </citation>
    <scope>NUCLEOTIDE SEQUENCE [LARGE SCALE GENOMIC DNA]</scope>
    <source>
        <strain evidence="1 2">KN-1</strain>
    </source>
</reference>
<dbReference type="EMBL" id="AP024597">
    <property type="protein sequence ID" value="BCU71020.1"/>
    <property type="molecule type" value="Genomic_DNA"/>
</dbReference>
<dbReference type="Gene3D" id="3.30.530.20">
    <property type="match status" value="1"/>
</dbReference>
<protein>
    <recommendedName>
        <fullName evidence="3">SRPBCC family protein</fullName>
    </recommendedName>
</protein>
<gene>
    <name evidence="1" type="ORF">KN1_23170</name>
</gene>
<dbReference type="GeneID" id="66164050"/>
<dbReference type="RefSeq" id="WP_221287763.1">
    <property type="nucleotide sequence ID" value="NZ_AP024597.1"/>
</dbReference>
<evidence type="ECO:0000313" key="2">
    <source>
        <dbReference type="Proteomes" id="UP000825123"/>
    </source>
</evidence>
<sequence>MISFVVCKDIKYGRERVWDIISDVRKIPEFWKGTRELNVVEVSKGVYEGEVKFAFPSKGKVRIEVHSEENKVIINYLKGPVIGQHEIYIDGEKVCSKWNVRLTFPFNLRERWTEEHFRSGAEHALDRVIESCAK</sequence>
<keyword evidence="2" id="KW-1185">Reference proteome</keyword>
<evidence type="ECO:0000313" key="1">
    <source>
        <dbReference type="EMBL" id="BCU71020.1"/>
    </source>
</evidence>
<dbReference type="AlphaFoldDB" id="A0A8D5U7A3"/>
<dbReference type="SUPFAM" id="SSF55961">
    <property type="entry name" value="Bet v1-like"/>
    <property type="match status" value="1"/>
</dbReference>
<dbReference type="InterPro" id="IPR023393">
    <property type="entry name" value="START-like_dom_sf"/>
</dbReference>
<proteinExistence type="predicted"/>
<dbReference type="KEGG" id="csty:KN1_23170"/>
<dbReference type="Proteomes" id="UP000825123">
    <property type="component" value="Chromosome"/>
</dbReference>
<organism evidence="1 2">
    <name type="scientific">Stygiolobus caldivivus</name>
    <dbReference type="NCBI Taxonomy" id="2824673"/>
    <lineage>
        <taxon>Archaea</taxon>
        <taxon>Thermoproteota</taxon>
        <taxon>Thermoprotei</taxon>
        <taxon>Sulfolobales</taxon>
        <taxon>Sulfolobaceae</taxon>
        <taxon>Stygiolobus</taxon>
    </lineage>
</organism>